<feature type="region of interest" description="Disordered" evidence="1">
    <location>
        <begin position="535"/>
        <end position="582"/>
    </location>
</feature>
<dbReference type="OrthoDB" id="9816482at2"/>
<sequence>MNESEISFEVKSGMKNIIGRDLIIDDNIAIFELVKNSYDAHAKNVIITFEDDKIVISDNGKGMSEYDLVNKWFAVAYSAKHDGTEDDDVRKDSHLNNLKSKRFYAGAKGIGRFSCDRLGGDLILTTSKLNETEISQVNVDWHKFEINAKENFQNIKIPFQTLNSYKLNFPNNSQHGTILEITKLSTIWDANKIRNLKFSLEKLINPFSKNEEFSIQIICKKYEKNDIGLNERQKINGQVNNSILDILDLKTTQLDLVIDNNLITTKLIDRGTLIYHIEEPNIYFSLITDLRINLYFLNRSAKIHFGKLMDIEPVNYGNVFLFKNGFRVQPYGNTNDDSWGLDNRKQQGYNRFLGTRDLFGRVDIITENFNEFKEVSSRDGGLVETFGYNKLMEAFWEKSLKRLERYVVGVLWGEAFLRKKYFKTENEGQQLRAKLDKDKDSEDYSTAVSNLGSKLDFVNLIKSLSDDDNIKIIDYDKKLVDFVNEQLDVVQPKFLKDLEKIAEKTNDSSLLSQVKITEENFKKLELEKETAEKRALEEEKRRIEAENRAKEAEKRRLEAEQKAQDEERKRKEAELATERKEKERLQAELNKIKAEQKAKEEEERRKLAEITADNRKQQVDRFRSSESIEYKDLRDSNHIIGVYSDDISKKIQLFKRKLDKTQNLKKEEIISFLQGISLANEKISTITRFTTKSNFLEASLSLKEDIVSYIKNYLLNIYGLLHKDIQIDIMDNEIEFIRDFQPIELCVAIDNILSNSRRKDAKKIIFEFEKLNENLFLSIKDIGKSLDSNIDSKLIFEEGITSTKGAGLGLNHVKRIMEKDLNAEIEYNPNYKEGFELKILFKK</sequence>
<proteinExistence type="predicted"/>
<dbReference type="Proteomes" id="UP000237771">
    <property type="component" value="Unassembled WGS sequence"/>
</dbReference>
<keyword evidence="3" id="KW-0418">Kinase</keyword>
<dbReference type="RefSeq" id="WP_072944912.1">
    <property type="nucleotide sequence ID" value="NZ_FQWO01000010.1"/>
</dbReference>
<reference evidence="4" key="1">
    <citation type="submission" date="2016-11" db="EMBL/GenBank/DDBJ databases">
        <authorList>
            <person name="Varghese N."/>
            <person name="Submissions S."/>
        </authorList>
    </citation>
    <scope>NUCLEOTIDE SEQUENCE [LARGE SCALE GENOMIC DNA]</scope>
    <source>
        <strain evidence="4">DSM 19729</strain>
    </source>
</reference>
<accession>A0A1M5RKX8</accession>
<dbReference type="EMBL" id="PVUB01000006">
    <property type="protein sequence ID" value="PRZ22837.1"/>
    <property type="molecule type" value="Genomic_DNA"/>
</dbReference>
<evidence type="ECO:0000256" key="1">
    <source>
        <dbReference type="SAM" id="MobiDB-lite"/>
    </source>
</evidence>
<dbReference type="EMBL" id="FQWO01000010">
    <property type="protein sequence ID" value="SHH26766.1"/>
    <property type="molecule type" value="Genomic_DNA"/>
</dbReference>
<dbReference type="AlphaFoldDB" id="A0A1M5RKX8"/>
<keyword evidence="5" id="KW-1185">Reference proteome</keyword>
<dbReference type="Proteomes" id="UP000184384">
    <property type="component" value="Unassembled WGS sequence"/>
</dbReference>
<reference evidence="2 5" key="3">
    <citation type="submission" date="2018-03" db="EMBL/GenBank/DDBJ databases">
        <title>Genomic Encyclopedia of Archaeal and Bacterial Type Strains, Phase II (KMG-II): from individual species to whole genera.</title>
        <authorList>
            <person name="Goeker M."/>
        </authorList>
    </citation>
    <scope>NUCLEOTIDE SEQUENCE [LARGE SCALE GENOMIC DNA]</scope>
    <source>
        <strain evidence="2 5">DSM 17797</strain>
    </source>
</reference>
<dbReference type="Gene3D" id="3.30.565.10">
    <property type="entry name" value="Histidine kinase-like ATPase, C-terminal domain"/>
    <property type="match status" value="2"/>
</dbReference>
<evidence type="ECO:0000313" key="4">
    <source>
        <dbReference type="Proteomes" id="UP000184384"/>
    </source>
</evidence>
<gene>
    <name evidence="2" type="ORF">BC624_10685</name>
    <name evidence="3" type="ORF">SAMN05443373_11037</name>
</gene>
<evidence type="ECO:0000313" key="5">
    <source>
        <dbReference type="Proteomes" id="UP000237771"/>
    </source>
</evidence>
<dbReference type="InterPro" id="IPR036890">
    <property type="entry name" value="HATPase_C_sf"/>
</dbReference>
<dbReference type="GO" id="GO:0016301">
    <property type="term" value="F:kinase activity"/>
    <property type="evidence" value="ECO:0007669"/>
    <property type="project" value="UniProtKB-KW"/>
</dbReference>
<evidence type="ECO:0000313" key="2">
    <source>
        <dbReference type="EMBL" id="PRZ22837.1"/>
    </source>
</evidence>
<dbReference type="Pfam" id="PF13589">
    <property type="entry name" value="HATPase_c_3"/>
    <property type="match status" value="1"/>
</dbReference>
<organism evidence="3 4">
    <name type="scientific">Flavobacterium granuli</name>
    <dbReference type="NCBI Taxonomy" id="280093"/>
    <lineage>
        <taxon>Bacteria</taxon>
        <taxon>Pseudomonadati</taxon>
        <taxon>Bacteroidota</taxon>
        <taxon>Flavobacteriia</taxon>
        <taxon>Flavobacteriales</taxon>
        <taxon>Flavobacteriaceae</taxon>
        <taxon>Flavobacterium</taxon>
    </lineage>
</organism>
<dbReference type="CDD" id="cd22265">
    <property type="entry name" value="UDM1_RNF168"/>
    <property type="match status" value="1"/>
</dbReference>
<dbReference type="STRING" id="280093.SAMN05443373_11037"/>
<keyword evidence="3" id="KW-0808">Transferase</keyword>
<reference evidence="3" key="2">
    <citation type="submission" date="2016-11" db="EMBL/GenBank/DDBJ databases">
        <authorList>
            <person name="Jaros S."/>
            <person name="Januszkiewicz K."/>
            <person name="Wedrychowicz H."/>
        </authorList>
    </citation>
    <scope>NUCLEOTIDE SEQUENCE [LARGE SCALE GENOMIC DNA]</scope>
    <source>
        <strain evidence="3">DSM 19729</strain>
    </source>
</reference>
<protein>
    <submittedName>
        <fullName evidence="3">Histidine kinase-, DNA gyrase B-, and HSP90-like ATPase</fullName>
    </submittedName>
    <submittedName>
        <fullName evidence="2">Histidine kinase/DNA gyrase B/HSP90-like ATPase</fullName>
    </submittedName>
</protein>
<evidence type="ECO:0000313" key="3">
    <source>
        <dbReference type="EMBL" id="SHH26766.1"/>
    </source>
</evidence>
<dbReference type="SUPFAM" id="SSF55874">
    <property type="entry name" value="ATPase domain of HSP90 chaperone/DNA topoisomerase II/histidine kinase"/>
    <property type="match status" value="2"/>
</dbReference>
<name>A0A1M5RKX8_9FLAO</name>